<name>A0A514D0Z6_9VIRU</name>
<dbReference type="EMBL" id="MN033262">
    <property type="protein sequence ID" value="QDH87289.1"/>
    <property type="molecule type" value="Genomic_RNA"/>
</dbReference>
<proteinExistence type="predicted"/>
<gene>
    <name evidence="1" type="ORF">H2BulkLitter121440_000002</name>
</gene>
<organism evidence="1">
    <name type="scientific">Leviviridae sp</name>
    <dbReference type="NCBI Taxonomy" id="2027243"/>
    <lineage>
        <taxon>Viruses</taxon>
        <taxon>Riboviria</taxon>
        <taxon>Orthornavirae</taxon>
        <taxon>Lenarviricota</taxon>
        <taxon>Leviviricetes</taxon>
        <taxon>Norzivirales</taxon>
        <taxon>Fiersviridae</taxon>
    </lineage>
</organism>
<sequence length="79" mass="8650">MAAHGKGVKRASRVHVFYGEDPRKGLILKITVQIGESQSTEEHMAFQNLLASIKKLQALTLPDTPALPLGLNIDDRAKD</sequence>
<protein>
    <submittedName>
        <fullName evidence="1">Uncharacterized protein</fullName>
    </submittedName>
</protein>
<evidence type="ECO:0000313" key="1">
    <source>
        <dbReference type="EMBL" id="QDH87289.1"/>
    </source>
</evidence>
<accession>A0A514D0Z6</accession>
<reference evidence="1" key="1">
    <citation type="submission" date="2019-05" db="EMBL/GenBank/DDBJ databases">
        <title>Metatranscriptomic reconstruction reveals RNA viruses with the potential to shape carbon cycling in soil.</title>
        <authorList>
            <person name="Starr E.P."/>
            <person name="Nuccio E."/>
            <person name="Pett-Ridge J."/>
            <person name="Banfield J.F."/>
            <person name="Firestone M.K."/>
        </authorList>
    </citation>
    <scope>NUCLEOTIDE SEQUENCE</scope>
    <source>
        <strain evidence="1">H2_Bulk_Litter_12_scaffold_1440</strain>
    </source>
</reference>